<sequence>MNNKQIFVKGLTPDTTNEDLENFFSDIGPLKRCFIVSKQNEKNEKVCSGIAYVWYALAEHAEKAIKEKNNKQLKSKIIHVSVAKEKLSSKDKKKDKDSSNQTTTTDNTTDNTTSTSEPILKQYNSKKEYAVIANNLVADKVFVSNFLSLRKDTIKAIYSIPHSNDAIRIVCNNEENLKQVVTKLSKGKENNGKTILYAVENDNLKSNELIIRNLSFNANVQFLVEKFSKYGQLVLVKVPTKPGTNTPRGFAFLTFKDKDSSSKVIEECNGEKIHSRQIVIDWSLKQNDYQQLQFDKQQQQKQQQKEDDENKDDEDEEENQDEEEENDEENDDEKEDDDEDEEMKEETDDEEGEEEEEEEGEEEGEEGEENKPDIKKKMAIDHTRNKKEVEELKTLFIRNLAFDTKEEDLGAKFEQFGKLVFCRLVLDKITQKPTGKAFVKYYEQEDARRAVEACSSAPLYDLSLEEKINKNKKDSKKESKKNTLSVSSLLQGGVMMDGRCLVVCFAVDHQQATSFKEKKVENVDRKNRHLLNIGKILQNSEEGKALDEKDWALRNQADRENQTKLKINPNYYVSPTRLCLRNLPIHVTDSTLKNSVMKILKESNIKDRVLFAKVVCDNERVNSEGKAKSKGFAFIECSTHQGALEILYKTNNNSKLFYSQSNPKSKDQRVFTQFAVEDARAVKKQNEYLEKQSKKQQQQKIERSILKKQHKEQQPLDENGKPIPIEKKISRGQKQRQKKRDQRSKLESQGVDVDALNQQKQLYNEKKKLQKDLREINSKKPRITQQQQEKLIKQHKQKLINGKPIHTSTTVPKDKTVLLNRPQNIIDAANKRKQPTEEFDLLAKNYLKNKIITDERAQKKRKWFH</sequence>
<dbReference type="GO" id="GO:0005634">
    <property type="term" value="C:nucleus"/>
    <property type="evidence" value="ECO:0007669"/>
    <property type="project" value="UniProtKB-SubCell"/>
</dbReference>
<evidence type="ECO:0000313" key="8">
    <source>
        <dbReference type="EMBL" id="KAK5575560.1"/>
    </source>
</evidence>
<keyword evidence="9" id="KW-1185">Reference proteome</keyword>
<protein>
    <recommendedName>
        <fullName evidence="7">RRM domain-containing protein</fullName>
    </recommendedName>
</protein>
<feature type="region of interest" description="Disordered" evidence="6">
    <location>
        <begin position="707"/>
        <end position="759"/>
    </location>
</feature>
<dbReference type="EMBL" id="JAVFKY010000005">
    <property type="protein sequence ID" value="KAK5575560.1"/>
    <property type="molecule type" value="Genomic_DNA"/>
</dbReference>
<feature type="compositionally biased region" description="Basic and acidic residues" evidence="6">
    <location>
        <begin position="369"/>
        <end position="379"/>
    </location>
</feature>
<dbReference type="CDD" id="cd12415">
    <property type="entry name" value="RRM3_RBM28_like"/>
    <property type="match status" value="1"/>
</dbReference>
<dbReference type="PROSITE" id="PS50102">
    <property type="entry name" value="RRM"/>
    <property type="match status" value="3"/>
</dbReference>
<dbReference type="Pfam" id="PF00076">
    <property type="entry name" value="RRM_1"/>
    <property type="match status" value="3"/>
</dbReference>
<dbReference type="InterPro" id="IPR051945">
    <property type="entry name" value="RRM_MRD1_RNA_proc_ribogen"/>
</dbReference>
<evidence type="ECO:0000256" key="5">
    <source>
        <dbReference type="PROSITE-ProRule" id="PRU00176"/>
    </source>
</evidence>
<accession>A0AAN7TUL9</accession>
<dbReference type="FunFam" id="3.30.70.330:FF:002220">
    <property type="match status" value="1"/>
</dbReference>
<evidence type="ECO:0000256" key="6">
    <source>
        <dbReference type="SAM" id="MobiDB-lite"/>
    </source>
</evidence>
<gene>
    <name evidence="8" type="ORF">RB653_006693</name>
</gene>
<feature type="compositionally biased region" description="Basic and acidic residues" evidence="6">
    <location>
        <begin position="707"/>
        <end position="729"/>
    </location>
</feature>
<dbReference type="InterPro" id="IPR000504">
    <property type="entry name" value="RRM_dom"/>
</dbReference>
<evidence type="ECO:0000256" key="3">
    <source>
        <dbReference type="ARBA" id="ARBA00022884"/>
    </source>
</evidence>
<feature type="domain" description="RRM" evidence="7">
    <location>
        <begin position="4"/>
        <end position="85"/>
    </location>
</feature>
<evidence type="ECO:0000256" key="2">
    <source>
        <dbReference type="ARBA" id="ARBA00022737"/>
    </source>
</evidence>
<dbReference type="InterPro" id="IPR035979">
    <property type="entry name" value="RBD_domain_sf"/>
</dbReference>
<evidence type="ECO:0000259" key="7">
    <source>
        <dbReference type="PROSITE" id="PS50102"/>
    </source>
</evidence>
<feature type="compositionally biased region" description="Basic residues" evidence="6">
    <location>
        <begin position="730"/>
        <end position="742"/>
    </location>
</feature>
<feature type="compositionally biased region" description="Basic and acidic residues" evidence="6">
    <location>
        <begin position="88"/>
        <end position="98"/>
    </location>
</feature>
<comment type="subcellular location">
    <subcellularLocation>
        <location evidence="1">Nucleus</location>
    </subcellularLocation>
</comment>
<feature type="compositionally biased region" description="Low complexity" evidence="6">
    <location>
        <begin position="99"/>
        <end position="116"/>
    </location>
</feature>
<feature type="domain" description="RRM" evidence="7">
    <location>
        <begin position="393"/>
        <end position="508"/>
    </location>
</feature>
<dbReference type="Gene3D" id="3.30.70.330">
    <property type="match status" value="4"/>
</dbReference>
<keyword evidence="2" id="KW-0677">Repeat</keyword>
<organism evidence="8 9">
    <name type="scientific">Dictyostelium firmibasis</name>
    <dbReference type="NCBI Taxonomy" id="79012"/>
    <lineage>
        <taxon>Eukaryota</taxon>
        <taxon>Amoebozoa</taxon>
        <taxon>Evosea</taxon>
        <taxon>Eumycetozoa</taxon>
        <taxon>Dictyostelia</taxon>
        <taxon>Dictyosteliales</taxon>
        <taxon>Dictyosteliaceae</taxon>
        <taxon>Dictyostelium</taxon>
    </lineage>
</organism>
<dbReference type="InterPro" id="IPR012677">
    <property type="entry name" value="Nucleotide-bd_a/b_plait_sf"/>
</dbReference>
<keyword evidence="3 5" id="KW-0694">RNA-binding</keyword>
<evidence type="ECO:0000256" key="1">
    <source>
        <dbReference type="ARBA" id="ARBA00004123"/>
    </source>
</evidence>
<evidence type="ECO:0000256" key="4">
    <source>
        <dbReference type="ARBA" id="ARBA00023242"/>
    </source>
</evidence>
<feature type="region of interest" description="Disordered" evidence="6">
    <location>
        <begin position="293"/>
        <end position="379"/>
    </location>
</feature>
<feature type="domain" description="RRM" evidence="7">
    <location>
        <begin position="207"/>
        <end position="285"/>
    </location>
</feature>
<dbReference type="AlphaFoldDB" id="A0AAN7TUL9"/>
<evidence type="ECO:0000313" key="9">
    <source>
        <dbReference type="Proteomes" id="UP001344447"/>
    </source>
</evidence>
<proteinExistence type="predicted"/>
<dbReference type="PANTHER" id="PTHR48039">
    <property type="entry name" value="RNA-BINDING MOTIF PROTEIN 14B"/>
    <property type="match status" value="1"/>
</dbReference>
<name>A0AAN7TUL9_9MYCE</name>
<dbReference type="GO" id="GO:0003729">
    <property type="term" value="F:mRNA binding"/>
    <property type="evidence" value="ECO:0007669"/>
    <property type="project" value="TreeGrafter"/>
</dbReference>
<keyword evidence="4" id="KW-0539">Nucleus</keyword>
<reference evidence="8 9" key="1">
    <citation type="submission" date="2023-11" db="EMBL/GenBank/DDBJ databases">
        <title>Dfirmibasis_genome.</title>
        <authorList>
            <person name="Edelbroek B."/>
            <person name="Kjellin J."/>
            <person name="Jerlstrom-Hultqvist J."/>
            <person name="Soderbom F."/>
        </authorList>
    </citation>
    <scope>NUCLEOTIDE SEQUENCE [LARGE SCALE GENOMIC DNA]</scope>
    <source>
        <strain evidence="8 9">TNS-C-14</strain>
    </source>
</reference>
<dbReference type="SUPFAM" id="SSF54928">
    <property type="entry name" value="RNA-binding domain, RBD"/>
    <property type="match status" value="3"/>
</dbReference>
<comment type="caution">
    <text evidence="8">The sequence shown here is derived from an EMBL/GenBank/DDBJ whole genome shotgun (WGS) entry which is preliminary data.</text>
</comment>
<feature type="compositionally biased region" description="Acidic residues" evidence="6">
    <location>
        <begin position="306"/>
        <end position="368"/>
    </location>
</feature>
<dbReference type="Proteomes" id="UP001344447">
    <property type="component" value="Unassembled WGS sequence"/>
</dbReference>
<dbReference type="SMART" id="SM00360">
    <property type="entry name" value="RRM"/>
    <property type="match status" value="4"/>
</dbReference>
<feature type="region of interest" description="Disordered" evidence="6">
    <location>
        <begin position="88"/>
        <end position="116"/>
    </location>
</feature>
<dbReference type="PANTHER" id="PTHR48039:SF5">
    <property type="entry name" value="RNA-BINDING PROTEIN 28"/>
    <property type="match status" value="1"/>
</dbReference>